<keyword evidence="1 2" id="KW-0597">Phosphoprotein</keyword>
<evidence type="ECO:0000313" key="4">
    <source>
        <dbReference type="EMBL" id="RBI82617.1"/>
    </source>
</evidence>
<keyword evidence="5" id="KW-1185">Reference proteome</keyword>
<evidence type="ECO:0000259" key="3">
    <source>
        <dbReference type="PROSITE" id="PS50110"/>
    </source>
</evidence>
<dbReference type="SUPFAM" id="SSF52172">
    <property type="entry name" value="CheY-like"/>
    <property type="match status" value="1"/>
</dbReference>
<organism evidence="4 5">
    <name type="scientific">Rhodosalinus halophilus</name>
    <dbReference type="NCBI Taxonomy" id="2259333"/>
    <lineage>
        <taxon>Bacteria</taxon>
        <taxon>Pseudomonadati</taxon>
        <taxon>Pseudomonadota</taxon>
        <taxon>Alphaproteobacteria</taxon>
        <taxon>Rhodobacterales</taxon>
        <taxon>Paracoccaceae</taxon>
        <taxon>Rhodosalinus</taxon>
    </lineage>
</organism>
<dbReference type="InterPro" id="IPR011006">
    <property type="entry name" value="CheY-like_superfamily"/>
</dbReference>
<dbReference type="InterPro" id="IPR050595">
    <property type="entry name" value="Bact_response_regulator"/>
</dbReference>
<dbReference type="RefSeq" id="WP_113290963.1">
    <property type="nucleotide sequence ID" value="NZ_QNTQ01000034.1"/>
</dbReference>
<dbReference type="Pfam" id="PF00072">
    <property type="entry name" value="Response_reg"/>
    <property type="match status" value="1"/>
</dbReference>
<dbReference type="OrthoDB" id="9800897at2"/>
<name>A0A365U3W9_9RHOB</name>
<evidence type="ECO:0000256" key="2">
    <source>
        <dbReference type="PROSITE-ProRule" id="PRU00169"/>
    </source>
</evidence>
<protein>
    <submittedName>
        <fullName evidence="4">Response regulator</fullName>
    </submittedName>
</protein>
<dbReference type="AlphaFoldDB" id="A0A365U3W9"/>
<evidence type="ECO:0000256" key="1">
    <source>
        <dbReference type="ARBA" id="ARBA00022553"/>
    </source>
</evidence>
<comment type="caution">
    <text evidence="4">The sequence shown here is derived from an EMBL/GenBank/DDBJ whole genome shotgun (WGS) entry which is preliminary data.</text>
</comment>
<gene>
    <name evidence="4" type="ORF">DRV85_18560</name>
</gene>
<dbReference type="EMBL" id="QNTQ01000034">
    <property type="protein sequence ID" value="RBI82617.1"/>
    <property type="molecule type" value="Genomic_DNA"/>
</dbReference>
<dbReference type="GO" id="GO:0000160">
    <property type="term" value="P:phosphorelay signal transduction system"/>
    <property type="evidence" value="ECO:0007669"/>
    <property type="project" value="InterPro"/>
</dbReference>
<proteinExistence type="predicted"/>
<dbReference type="InterPro" id="IPR001789">
    <property type="entry name" value="Sig_transdc_resp-reg_receiver"/>
</dbReference>
<feature type="modified residue" description="4-aspartylphosphate" evidence="2">
    <location>
        <position position="53"/>
    </location>
</feature>
<dbReference type="Gene3D" id="3.40.50.2300">
    <property type="match status" value="1"/>
</dbReference>
<dbReference type="PANTHER" id="PTHR44591:SF25">
    <property type="entry name" value="CHEMOTAXIS TWO-COMPONENT RESPONSE REGULATOR"/>
    <property type="match status" value="1"/>
</dbReference>
<dbReference type="PANTHER" id="PTHR44591">
    <property type="entry name" value="STRESS RESPONSE REGULATOR PROTEIN 1"/>
    <property type="match status" value="1"/>
</dbReference>
<dbReference type="SMART" id="SM00448">
    <property type="entry name" value="REC"/>
    <property type="match status" value="1"/>
</dbReference>
<dbReference type="Proteomes" id="UP000253370">
    <property type="component" value="Unassembled WGS sequence"/>
</dbReference>
<dbReference type="PROSITE" id="PS50110">
    <property type="entry name" value="RESPONSE_REGULATORY"/>
    <property type="match status" value="1"/>
</dbReference>
<reference evidence="4 5" key="1">
    <citation type="submission" date="2018-07" db="EMBL/GenBank/DDBJ databases">
        <title>Rhodosalinus sp. strain E84T genomic sequence and assembly.</title>
        <authorList>
            <person name="Liu Z.-W."/>
            <person name="Lu D.-C."/>
        </authorList>
    </citation>
    <scope>NUCLEOTIDE SEQUENCE [LARGE SCALE GENOMIC DNA]</scope>
    <source>
        <strain evidence="4 5">E84</strain>
    </source>
</reference>
<feature type="domain" description="Response regulatory" evidence="3">
    <location>
        <begin position="4"/>
        <end position="120"/>
    </location>
</feature>
<evidence type="ECO:0000313" key="5">
    <source>
        <dbReference type="Proteomes" id="UP000253370"/>
    </source>
</evidence>
<sequence length="122" mass="13115">MSKKILTIDDSKSVRQMISMTLGSAGFTVEEACDGAEGYEKAIACGYDAIITDLNMPNMSGLDFIRKFRAHPSSRGVPIIFLSTESDDVSKREAKSAGAIGWIVKPFDQNQLLAAIKKVAGA</sequence>
<accession>A0A365U3W9</accession>